<protein>
    <submittedName>
        <fullName evidence="1">Nicalin</fullName>
    </submittedName>
</protein>
<dbReference type="AlphaFoldDB" id="A0A0B0NIV5"/>
<sequence length="77" mass="8863">MPYPRDGLAWDHISTPIAQLWSYTMSHYDANAMSRTWSYMGSHVTAKAISQIWSYTRVHPLKCQNNYTLSIPEVQSA</sequence>
<gene>
    <name evidence="1" type="ORF">F383_20420</name>
</gene>
<organism evidence="1 2">
    <name type="scientific">Gossypium arboreum</name>
    <name type="common">Tree cotton</name>
    <name type="synonym">Gossypium nanking</name>
    <dbReference type="NCBI Taxonomy" id="29729"/>
    <lineage>
        <taxon>Eukaryota</taxon>
        <taxon>Viridiplantae</taxon>
        <taxon>Streptophyta</taxon>
        <taxon>Embryophyta</taxon>
        <taxon>Tracheophyta</taxon>
        <taxon>Spermatophyta</taxon>
        <taxon>Magnoliopsida</taxon>
        <taxon>eudicotyledons</taxon>
        <taxon>Gunneridae</taxon>
        <taxon>Pentapetalae</taxon>
        <taxon>rosids</taxon>
        <taxon>malvids</taxon>
        <taxon>Malvales</taxon>
        <taxon>Malvaceae</taxon>
        <taxon>Malvoideae</taxon>
        <taxon>Gossypium</taxon>
    </lineage>
</organism>
<evidence type="ECO:0000313" key="2">
    <source>
        <dbReference type="Proteomes" id="UP000032142"/>
    </source>
</evidence>
<dbReference type="EMBL" id="KN397929">
    <property type="protein sequence ID" value="KHG12587.1"/>
    <property type="molecule type" value="Genomic_DNA"/>
</dbReference>
<evidence type="ECO:0000313" key="1">
    <source>
        <dbReference type="EMBL" id="KHG12587.1"/>
    </source>
</evidence>
<proteinExistence type="predicted"/>
<dbReference type="Proteomes" id="UP000032142">
    <property type="component" value="Unassembled WGS sequence"/>
</dbReference>
<name>A0A0B0NIV5_GOSAR</name>
<accession>A0A0B0NIV5</accession>
<keyword evidence="2" id="KW-1185">Reference proteome</keyword>
<reference evidence="2" key="1">
    <citation type="submission" date="2014-09" db="EMBL/GenBank/DDBJ databases">
        <authorList>
            <person name="Mudge J."/>
            <person name="Ramaraj T."/>
            <person name="Lindquist I.E."/>
            <person name="Bharti A.K."/>
            <person name="Sundararajan A."/>
            <person name="Cameron C.T."/>
            <person name="Woodward J.E."/>
            <person name="May G.D."/>
            <person name="Brubaker C."/>
            <person name="Broadhvest J."/>
            <person name="Wilkins T.A."/>
        </authorList>
    </citation>
    <scope>NUCLEOTIDE SEQUENCE</scope>
    <source>
        <strain evidence="2">cv. AKA8401</strain>
    </source>
</reference>